<dbReference type="Proteomes" id="UP000282196">
    <property type="component" value="Unassembled WGS sequence"/>
</dbReference>
<dbReference type="AlphaFoldDB" id="A0A388TJL8"/>
<protein>
    <submittedName>
        <fullName evidence="3">Uncharacterized protein</fullName>
    </submittedName>
</protein>
<evidence type="ECO:0000313" key="3">
    <source>
        <dbReference type="EMBL" id="GBR77498.1"/>
    </source>
</evidence>
<keyword evidence="2" id="KW-1133">Transmembrane helix</keyword>
<keyword evidence="4" id="KW-1185">Reference proteome</keyword>
<feature type="transmembrane region" description="Helical" evidence="2">
    <location>
        <begin position="118"/>
        <end position="137"/>
    </location>
</feature>
<dbReference type="EMBL" id="BGZP01000002">
    <property type="protein sequence ID" value="GBR77498.1"/>
    <property type="molecule type" value="Genomic_DNA"/>
</dbReference>
<feature type="region of interest" description="Disordered" evidence="1">
    <location>
        <begin position="1"/>
        <end position="32"/>
    </location>
</feature>
<organism evidence="3 4">
    <name type="scientific">Candidatus Termititenax dinenymphae</name>
    <dbReference type="NCBI Taxonomy" id="2218523"/>
    <lineage>
        <taxon>Bacteria</taxon>
        <taxon>Bacillati</taxon>
        <taxon>Candidatus Margulisiibacteriota</taxon>
        <taxon>Candidatus Termititenacia</taxon>
        <taxon>Candidatus Termititenacales</taxon>
        <taxon>Candidatus Termititenacaceae</taxon>
        <taxon>Candidatus Termititenax</taxon>
    </lineage>
</organism>
<name>A0A388TJL8_9BACT</name>
<sequence>MTDKDQTVDKQPQGSGDDAKPPAKQSKAYSSARRNLTEEELLVPGVVNILIDEMDRLEAEIGEYKPFKEKYYSCNTRVKVLEERAKKPVMLEIIETALLVIGSLLIGAGDTFWRIEAIVGKIVVVAGAAMFILAIGVRAFDLWWSKTDED</sequence>
<gene>
    <name evidence="3" type="ORF">RDn1_157</name>
</gene>
<proteinExistence type="predicted"/>
<evidence type="ECO:0000313" key="4">
    <source>
        <dbReference type="Proteomes" id="UP000282196"/>
    </source>
</evidence>
<evidence type="ECO:0000256" key="1">
    <source>
        <dbReference type="SAM" id="MobiDB-lite"/>
    </source>
</evidence>
<keyword evidence="2" id="KW-0472">Membrane</keyword>
<reference evidence="3 4" key="1">
    <citation type="journal article" date="2019" name="ISME J.">
        <title>Genome analyses of uncultured TG2/ZB3 bacteria in 'Margulisbacteria' specifically attached to ectosymbiotic spirochetes of protists in the termite gut.</title>
        <authorList>
            <person name="Utami Y.D."/>
            <person name="Kuwahara H."/>
            <person name="Igai K."/>
            <person name="Murakami T."/>
            <person name="Sugaya K."/>
            <person name="Morikawa T."/>
            <person name="Nagura Y."/>
            <person name="Yuki M."/>
            <person name="Deevong P."/>
            <person name="Inoue T."/>
            <person name="Kihara K."/>
            <person name="Lo N."/>
            <person name="Yamada A."/>
            <person name="Ohkuma M."/>
            <person name="Hongoh Y."/>
        </authorList>
    </citation>
    <scope>NUCLEOTIDE SEQUENCE [LARGE SCALE GENOMIC DNA]</scope>
    <source>
        <strain evidence="3">RsDinE6-01</strain>
    </source>
</reference>
<evidence type="ECO:0000256" key="2">
    <source>
        <dbReference type="SAM" id="Phobius"/>
    </source>
</evidence>
<keyword evidence="2" id="KW-0812">Transmembrane</keyword>
<accession>A0A388TJL8</accession>
<comment type="caution">
    <text evidence="3">The sequence shown here is derived from an EMBL/GenBank/DDBJ whole genome shotgun (WGS) entry which is preliminary data.</text>
</comment>
<feature type="transmembrane region" description="Helical" evidence="2">
    <location>
        <begin position="89"/>
        <end position="106"/>
    </location>
</feature>